<sequence length="200" mass="22882">MSSTPKSLSVRHTVLQQILSQISMADRARQSPSKTFDPQADERDQVNVLFYFAIYQRILDEYDFIEDDKETAMSARRDYGLAFGGRKYSIPKCFWESEKFDETANQMVRYINDSKDLMDITMEDLLDSTSQCQREVNDVISIEASNQNLRSSAEGFNDVFSEIGSPELGRAEQIFHLDGNVQDERDQGVSSEISSMAYLH</sequence>
<proteinExistence type="predicted"/>
<dbReference type="GeneID" id="87960106"/>
<accession>A0ABZ1DE24</accession>
<evidence type="ECO:0000313" key="2">
    <source>
        <dbReference type="Proteomes" id="UP001329825"/>
    </source>
</evidence>
<organism evidence="1 2">
    <name type="scientific">Kwoniella shivajii</name>
    <dbReference type="NCBI Taxonomy" id="564305"/>
    <lineage>
        <taxon>Eukaryota</taxon>
        <taxon>Fungi</taxon>
        <taxon>Dikarya</taxon>
        <taxon>Basidiomycota</taxon>
        <taxon>Agaricomycotina</taxon>
        <taxon>Tremellomycetes</taxon>
        <taxon>Tremellales</taxon>
        <taxon>Cryptococcaceae</taxon>
        <taxon>Kwoniella</taxon>
    </lineage>
</organism>
<name>A0ABZ1DE24_9TREE</name>
<reference evidence="1 2" key="1">
    <citation type="submission" date="2024-01" db="EMBL/GenBank/DDBJ databases">
        <title>Comparative genomics of Cryptococcus and Kwoniella reveals pathogenesis evolution and contrasting modes of karyotype evolution via chromosome fusion or intercentromeric recombination.</title>
        <authorList>
            <person name="Coelho M.A."/>
            <person name="David-Palma M."/>
            <person name="Shea T."/>
            <person name="Bowers K."/>
            <person name="McGinley-Smith S."/>
            <person name="Mohammad A.W."/>
            <person name="Gnirke A."/>
            <person name="Yurkov A.M."/>
            <person name="Nowrousian M."/>
            <person name="Sun S."/>
            <person name="Cuomo C.A."/>
            <person name="Heitman J."/>
        </authorList>
    </citation>
    <scope>NUCLEOTIDE SEQUENCE [LARGE SCALE GENOMIC DNA]</scope>
    <source>
        <strain evidence="1">CBS 11374</strain>
    </source>
</reference>
<gene>
    <name evidence="1" type="ORF">IL334_007976</name>
</gene>
<evidence type="ECO:0000313" key="1">
    <source>
        <dbReference type="EMBL" id="WRT70977.1"/>
    </source>
</evidence>
<keyword evidence="2" id="KW-1185">Reference proteome</keyword>
<dbReference type="RefSeq" id="XP_062795716.1">
    <property type="nucleotide sequence ID" value="XM_062939665.1"/>
</dbReference>
<protein>
    <submittedName>
        <fullName evidence="1">Uncharacterized protein</fullName>
    </submittedName>
</protein>
<dbReference type="Proteomes" id="UP001329825">
    <property type="component" value="Chromosome 12"/>
</dbReference>
<dbReference type="EMBL" id="CP141892">
    <property type="protein sequence ID" value="WRT70977.1"/>
    <property type="molecule type" value="Genomic_DNA"/>
</dbReference>